<dbReference type="EMBL" id="BOMH01000018">
    <property type="protein sequence ID" value="GID64788.1"/>
    <property type="molecule type" value="Genomic_DNA"/>
</dbReference>
<protein>
    <recommendedName>
        <fullName evidence="3">Lipase</fullName>
    </recommendedName>
</protein>
<dbReference type="SUPFAM" id="SSF53474">
    <property type="entry name" value="alpha/beta-Hydrolases"/>
    <property type="match status" value="1"/>
</dbReference>
<evidence type="ECO:0000313" key="1">
    <source>
        <dbReference type="EMBL" id="GID64788.1"/>
    </source>
</evidence>
<name>A0A919IFV9_9ACTN</name>
<gene>
    <name evidence="1" type="ORF">Acy02nite_26690</name>
</gene>
<evidence type="ECO:0000313" key="2">
    <source>
        <dbReference type="Proteomes" id="UP000619479"/>
    </source>
</evidence>
<dbReference type="GO" id="GO:0016042">
    <property type="term" value="P:lipid catabolic process"/>
    <property type="evidence" value="ECO:0007669"/>
    <property type="project" value="InterPro"/>
</dbReference>
<comment type="caution">
    <text evidence="1">The sequence shown here is derived from an EMBL/GenBank/DDBJ whole genome shotgun (WGS) entry which is preliminary data.</text>
</comment>
<reference evidence="1" key="1">
    <citation type="submission" date="2021-01" db="EMBL/GenBank/DDBJ databases">
        <title>Whole genome shotgun sequence of Actinoplanes cyaneus NBRC 14990.</title>
        <authorList>
            <person name="Komaki H."/>
            <person name="Tamura T."/>
        </authorList>
    </citation>
    <scope>NUCLEOTIDE SEQUENCE</scope>
    <source>
        <strain evidence="1">NBRC 14990</strain>
    </source>
</reference>
<dbReference type="GO" id="GO:0004806">
    <property type="term" value="F:triacylglycerol lipase activity"/>
    <property type="evidence" value="ECO:0007669"/>
    <property type="project" value="InterPro"/>
</dbReference>
<evidence type="ECO:0008006" key="3">
    <source>
        <dbReference type="Google" id="ProtNLM"/>
    </source>
</evidence>
<dbReference type="PANTHER" id="PTHR34853:SF1">
    <property type="entry name" value="LIPASE 5"/>
    <property type="match status" value="1"/>
</dbReference>
<dbReference type="InterPro" id="IPR005152">
    <property type="entry name" value="Lipase_secreted"/>
</dbReference>
<dbReference type="AlphaFoldDB" id="A0A919IFV9"/>
<keyword evidence="2" id="KW-1185">Reference proteome</keyword>
<sequence length="419" mass="43461">MTRAHQPSDVRGYLKSHHSLAGNALRGGVTRITLCIHPIIHIGSFPTENGVSMNKIVRLLLAALLSACGVTVAAARPATAALASGYVLTSSAATLPAELSALATGKRVQYLSTSITGSTVTSTGLILTPKTGKKNKVVAWAHGTTGIAYQCAPSTNQGVFWEEARIAVAELLSRGYTVAATDYPGLGSGGQHPYLIGASEARAIIDSVKAARNLDAALSTSYVIDGHSQGGQGALFASQMAPSYDGNLVLKGTASIAPLSNADAIAPYIPGTPAQGYLVMALYGLNAVDPSVQPMTILATPAKLKVGVLSTGCLNEILAAYQNFTPSQLVVNGVVPNYVLAKLAQYDNPAQTAPTAPILVVQGTNDDAVPYDITADLLIPQLEAYDQPVQFEPIQGATHDSAVIQSADLVADWITARFS</sequence>
<dbReference type="Gene3D" id="3.40.50.1820">
    <property type="entry name" value="alpha/beta hydrolase"/>
    <property type="match status" value="2"/>
</dbReference>
<dbReference type="Proteomes" id="UP000619479">
    <property type="component" value="Unassembled WGS sequence"/>
</dbReference>
<dbReference type="Pfam" id="PF03583">
    <property type="entry name" value="LIP"/>
    <property type="match status" value="1"/>
</dbReference>
<dbReference type="PIRSF" id="PIRSF029171">
    <property type="entry name" value="Esterase_LipA"/>
    <property type="match status" value="1"/>
</dbReference>
<dbReference type="PANTHER" id="PTHR34853">
    <property type="match status" value="1"/>
</dbReference>
<proteinExistence type="predicted"/>
<accession>A0A919IFV9</accession>
<organism evidence="1 2">
    <name type="scientific">Actinoplanes cyaneus</name>
    <dbReference type="NCBI Taxonomy" id="52696"/>
    <lineage>
        <taxon>Bacteria</taxon>
        <taxon>Bacillati</taxon>
        <taxon>Actinomycetota</taxon>
        <taxon>Actinomycetes</taxon>
        <taxon>Micromonosporales</taxon>
        <taxon>Micromonosporaceae</taxon>
        <taxon>Actinoplanes</taxon>
    </lineage>
</organism>
<dbReference type="InterPro" id="IPR029058">
    <property type="entry name" value="AB_hydrolase_fold"/>
</dbReference>